<dbReference type="Proteomes" id="UP000004322">
    <property type="component" value="Unassembled WGS sequence"/>
</dbReference>
<dbReference type="SUPFAM" id="SSF55804">
    <property type="entry name" value="Phoshotransferase/anion transport protein"/>
    <property type="match status" value="1"/>
</dbReference>
<evidence type="ECO:0000313" key="2">
    <source>
        <dbReference type="EMBL" id="EHI74091.1"/>
    </source>
</evidence>
<dbReference type="InterPro" id="IPR016152">
    <property type="entry name" value="PTrfase/Anion_transptr"/>
</dbReference>
<sequence length="141" mass="15893">MATNLYDIHLDLALAGRKEIYQYLATELAKDSPIDQSVILEALVWREKLGSIEIAPGVVLPHVELPGLANRIIISRLASAINWSETVNRVQLVLTIALDSQARATEQFAIKAFVRKLADEHFVHQLRKVDLKQLEIMLENL</sequence>
<dbReference type="STRING" id="873449.STRCR_0823"/>
<dbReference type="EMBL" id="AEUV02000002">
    <property type="protein sequence ID" value="EHI74091.1"/>
    <property type="molecule type" value="Genomic_DNA"/>
</dbReference>
<organism evidence="2 3">
    <name type="scientific">Streptococcus criceti HS-6</name>
    <dbReference type="NCBI Taxonomy" id="873449"/>
    <lineage>
        <taxon>Bacteria</taxon>
        <taxon>Bacillati</taxon>
        <taxon>Bacillota</taxon>
        <taxon>Bacilli</taxon>
        <taxon>Lactobacillales</taxon>
        <taxon>Streptococcaceae</taxon>
        <taxon>Streptococcus</taxon>
    </lineage>
</organism>
<name>G5JRW5_STRCG</name>
<keyword evidence="3" id="KW-1185">Reference proteome</keyword>
<protein>
    <recommendedName>
        <fullName evidence="1">PTS EIIA type-2 domain-containing protein</fullName>
    </recommendedName>
</protein>
<dbReference type="Gene3D" id="3.40.930.10">
    <property type="entry name" value="Mannitol-specific EII, Chain A"/>
    <property type="match status" value="1"/>
</dbReference>
<feature type="domain" description="PTS EIIA type-2" evidence="1">
    <location>
        <begin position="1"/>
        <end position="141"/>
    </location>
</feature>
<dbReference type="eggNOG" id="COG1762">
    <property type="taxonomic scope" value="Bacteria"/>
</dbReference>
<gene>
    <name evidence="2" type="ORF">STRCR_0823</name>
</gene>
<dbReference type="AlphaFoldDB" id="G5JRW5"/>
<dbReference type="Pfam" id="PF00359">
    <property type="entry name" value="PTS_EIIA_2"/>
    <property type="match status" value="1"/>
</dbReference>
<dbReference type="InterPro" id="IPR002178">
    <property type="entry name" value="PTS_EIIA_type-2_dom"/>
</dbReference>
<evidence type="ECO:0000313" key="3">
    <source>
        <dbReference type="Proteomes" id="UP000004322"/>
    </source>
</evidence>
<dbReference type="PROSITE" id="PS51094">
    <property type="entry name" value="PTS_EIIA_TYPE_2"/>
    <property type="match status" value="1"/>
</dbReference>
<accession>G5JRW5</accession>
<dbReference type="OrthoDB" id="2192665at2"/>
<reference evidence="2" key="1">
    <citation type="submission" date="2011-07" db="EMBL/GenBank/DDBJ databases">
        <authorList>
            <person name="Stanhope M.J."/>
            <person name="Durkin A.S."/>
            <person name="Hostetler J."/>
            <person name="Kim M."/>
            <person name="Radune D."/>
            <person name="Singh I."/>
            <person name="Town C.D."/>
        </authorList>
    </citation>
    <scope>NUCLEOTIDE SEQUENCE [LARGE SCALE GENOMIC DNA]</scope>
    <source>
        <strain evidence="2">HS-6</strain>
    </source>
</reference>
<dbReference type="PANTHER" id="PTHR47738">
    <property type="entry name" value="PTS SYSTEM FRUCTOSE-LIKE EIIA COMPONENT-RELATED"/>
    <property type="match status" value="1"/>
</dbReference>
<evidence type="ECO:0000259" key="1">
    <source>
        <dbReference type="PROSITE" id="PS51094"/>
    </source>
</evidence>
<dbReference type="RefSeq" id="WP_004226894.1">
    <property type="nucleotide sequence ID" value="NZ_AEUV02000002.1"/>
</dbReference>
<comment type="caution">
    <text evidence="2">The sequence shown here is derived from an EMBL/GenBank/DDBJ whole genome shotgun (WGS) entry which is preliminary data.</text>
</comment>
<dbReference type="InterPro" id="IPR051541">
    <property type="entry name" value="PTS_SugarTrans_NitroReg"/>
</dbReference>
<proteinExistence type="predicted"/>